<dbReference type="PANTHER" id="PTHR48062">
    <property type="entry name" value="RECEPTOR-LIKE PROTEIN 14"/>
    <property type="match status" value="1"/>
</dbReference>
<evidence type="ECO:0000313" key="5">
    <source>
        <dbReference type="Proteomes" id="UP000298652"/>
    </source>
</evidence>
<reference evidence="4" key="1">
    <citation type="submission" date="2019-03" db="EMBL/GenBank/DDBJ databases">
        <title>WGS assembly of Setaria viridis.</title>
        <authorList>
            <person name="Huang P."/>
            <person name="Jenkins J."/>
            <person name="Grimwood J."/>
            <person name="Barry K."/>
            <person name="Healey A."/>
            <person name="Mamidi S."/>
            <person name="Sreedasyam A."/>
            <person name="Shu S."/>
            <person name="Feldman M."/>
            <person name="Wu J."/>
            <person name="Yu Y."/>
            <person name="Chen C."/>
            <person name="Johnson J."/>
            <person name="Rokhsar D."/>
            <person name="Baxter I."/>
            <person name="Schmutz J."/>
            <person name="Brutnell T."/>
            <person name="Kellogg E."/>
        </authorList>
    </citation>
    <scope>NUCLEOTIDE SEQUENCE [LARGE SCALE GENOMIC DNA]</scope>
</reference>
<dbReference type="Gene3D" id="3.80.10.10">
    <property type="entry name" value="Ribonuclease Inhibitor"/>
    <property type="match status" value="2"/>
</dbReference>
<dbReference type="EMBL" id="CM016558">
    <property type="protein sequence ID" value="TKW06934.1"/>
    <property type="molecule type" value="Genomic_DNA"/>
</dbReference>
<dbReference type="Gramene" id="TKW06934">
    <property type="protein sequence ID" value="TKW06934"/>
    <property type="gene ID" value="SEVIR_7G273701v2"/>
</dbReference>
<dbReference type="InterPro" id="IPR032675">
    <property type="entry name" value="LRR_dom_sf"/>
</dbReference>
<evidence type="ECO:0000256" key="2">
    <source>
        <dbReference type="ARBA" id="ARBA00022614"/>
    </source>
</evidence>
<protein>
    <recommendedName>
        <fullName evidence="6">Leucine-rich repeat-containing N-terminal plant-type domain-containing protein</fullName>
    </recommendedName>
</protein>
<keyword evidence="5" id="KW-1185">Reference proteome</keyword>
<name>A0A4U6TZ20_SETVI</name>
<accession>A0A4U6TZ20</accession>
<dbReference type="Pfam" id="PF13516">
    <property type="entry name" value="LRR_6"/>
    <property type="match status" value="1"/>
</dbReference>
<keyword evidence="2" id="KW-0433">Leucine-rich repeat</keyword>
<dbReference type="PANTHER" id="PTHR48062:SF68">
    <property type="entry name" value="LEUCINE-RICH REPEAT-CONTAINING N-TERMINAL PLANT-TYPE DOMAIN-CONTAINING PROTEIN"/>
    <property type="match status" value="1"/>
</dbReference>
<evidence type="ECO:0000256" key="3">
    <source>
        <dbReference type="ARBA" id="ARBA00022737"/>
    </source>
</evidence>
<dbReference type="OMA" id="PPCISAI"/>
<evidence type="ECO:0000256" key="1">
    <source>
        <dbReference type="ARBA" id="ARBA00009592"/>
    </source>
</evidence>
<dbReference type="Pfam" id="PF00560">
    <property type="entry name" value="LRR_1"/>
    <property type="match status" value="3"/>
</dbReference>
<proteinExistence type="inferred from homology"/>
<dbReference type="AlphaFoldDB" id="A0A4U6TZ20"/>
<keyword evidence="3" id="KW-0677">Repeat</keyword>
<dbReference type="Proteomes" id="UP000298652">
    <property type="component" value="Chromosome 7"/>
</dbReference>
<dbReference type="SUPFAM" id="SSF52058">
    <property type="entry name" value="L domain-like"/>
    <property type="match status" value="1"/>
</dbReference>
<gene>
    <name evidence="4" type="ORF">SEVIR_7G273701v2</name>
</gene>
<evidence type="ECO:0000313" key="4">
    <source>
        <dbReference type="EMBL" id="TKW06934.1"/>
    </source>
</evidence>
<organism evidence="4 5">
    <name type="scientific">Setaria viridis</name>
    <name type="common">Green bristlegrass</name>
    <name type="synonym">Setaria italica subsp. viridis</name>
    <dbReference type="NCBI Taxonomy" id="4556"/>
    <lineage>
        <taxon>Eukaryota</taxon>
        <taxon>Viridiplantae</taxon>
        <taxon>Streptophyta</taxon>
        <taxon>Embryophyta</taxon>
        <taxon>Tracheophyta</taxon>
        <taxon>Spermatophyta</taxon>
        <taxon>Magnoliopsida</taxon>
        <taxon>Liliopsida</taxon>
        <taxon>Poales</taxon>
        <taxon>Poaceae</taxon>
        <taxon>PACMAD clade</taxon>
        <taxon>Panicoideae</taxon>
        <taxon>Panicodae</taxon>
        <taxon>Paniceae</taxon>
        <taxon>Cenchrinae</taxon>
        <taxon>Setaria</taxon>
    </lineage>
</organism>
<dbReference type="InterPro" id="IPR001611">
    <property type="entry name" value="Leu-rich_rpt"/>
</dbReference>
<sequence length="233" mass="25989">MVIMDLDANKLSGKLDVSFWDLSSLAVLSVASNNLTGEIYPDICKLTSLQILDMSDNNFVGSTPNCAGELQLYFLNMSRNSLSGFSHGFINRSHITVLDLRFNQFIGSLDWIHSLSQTRMLLLRGNRFGGQISPNTCHLQYLNIIDLSDNRISGSLPPCISAISFGYHAHDLDFETLFSFIVFGTGFSSMDNDDPAFTYDTHYDLQGFTFFNLMFGVDFSGNMLSGEIPLEKL</sequence>
<dbReference type="InterPro" id="IPR051502">
    <property type="entry name" value="RLP_Defense_Trigger"/>
</dbReference>
<comment type="similarity">
    <text evidence="1">Belongs to the RLP family.</text>
</comment>
<evidence type="ECO:0008006" key="6">
    <source>
        <dbReference type="Google" id="ProtNLM"/>
    </source>
</evidence>